<dbReference type="Pfam" id="PF13589">
    <property type="entry name" value="HATPase_c_3"/>
    <property type="match status" value="1"/>
</dbReference>
<organism evidence="3 4">
    <name type="scientific">Stigmatella aurantiaca (strain DW4/3-1)</name>
    <dbReference type="NCBI Taxonomy" id="378806"/>
    <lineage>
        <taxon>Bacteria</taxon>
        <taxon>Pseudomonadati</taxon>
        <taxon>Myxococcota</taxon>
        <taxon>Myxococcia</taxon>
        <taxon>Myxococcales</taxon>
        <taxon>Cystobacterineae</taxon>
        <taxon>Archangiaceae</taxon>
        <taxon>Stigmatella</taxon>
    </lineage>
</organism>
<accession>Q08YG8</accession>
<dbReference type="AlphaFoldDB" id="Q08YG8"/>
<proteinExistence type="predicted"/>
<name>Q08YG8_STIAD</name>
<dbReference type="Proteomes" id="UP000032702">
    <property type="component" value="Unassembled WGS sequence"/>
</dbReference>
<sequence>MPPGRPARLSRRLLRVLPIDNLRRIVDHYGLPRARTHEQMVVAAMTRVGPDLTNLVSHTGPLTLADWNLVATNLGGQARRSFEDLQAELAFRLDPVAQEFDLDQTVSEVREDARAVRRLATLLRTDPNSLQAQLQATHGRTLLGNYVSQLRSESATALAEEEDDEEVGVDVAEKSPGRAERSARDDASPAMSLGELLRPALAVIDAGSGWPTKGTLTVDSQTFDVVIYARRIGGSARGRHLERRFQNPAQGTPIIDDPNRHELLLGIWQEQGPGRAVIVAFDPYRRMGRTTRFSMFMPLSLLEEAADTGFATHESTSGEALYAFRPENIDRYVQAMLSEGIWTTSKAKAAEHQATPTTTTAATRSVAHSSQLNIRPQVGMYAAFARLNYKPWFALAEFIDNSIQSFLSNQQRLADAGHAGPLVIDVNIDDNEIAITDRAGGIAWVDFPRAFSPATPPTDATGLSEFGLGMKAAACWFAKKWTVRTSALGEPVQRTVIFNIPAIMRSGAEVLPIETTTARESDHFTVVTLTDLRVRPKGRTLAKIKDHLQSIYRVLMNEGIVKLRVTTAGSVEELSYDSPKLLDAPYYKTRNASSRLWRQTFDVDFGDRRVTGWAGILEKGSHVHAGFSVFRRRRLIEGSVGEAYKPSALFGTPNSFASQRVIGEMFVEGFDVSHTKDGIQWGGYEDELLDKIWRQINSPDFPLLDQANGYRARKTANQLPKDFGANALADASEAIADASTSKAISEVAATPPAADVEQVSPSPEPKAVLQQREHVLVLPWEGSSIRVVLQLVQDQAADFFVAAVAKSATSEEVLTVRLNLDHRFSIAFINDNEQALQPILRILAALALSERMARKSGISHTSIVRSGANKILNALSVEHS</sequence>
<comment type="caution">
    <text evidence="3">The sequence shown here is derived from an EMBL/GenBank/DDBJ whole genome shotgun (WGS) entry which is preliminary data.</text>
</comment>
<dbReference type="EMBL" id="AAMD01000079">
    <property type="protein sequence ID" value="EAU65530.1"/>
    <property type="molecule type" value="Genomic_DNA"/>
</dbReference>
<feature type="domain" description="Methylase-associated X1" evidence="2">
    <location>
        <begin position="224"/>
        <end position="333"/>
    </location>
</feature>
<evidence type="ECO:0000259" key="2">
    <source>
        <dbReference type="Pfam" id="PF20296"/>
    </source>
</evidence>
<dbReference type="InterPro" id="IPR046894">
    <property type="entry name" value="MTaX1"/>
</dbReference>
<dbReference type="OrthoDB" id="9813438at2"/>
<gene>
    <name evidence="3" type="ORF">STIAU_1345</name>
</gene>
<feature type="compositionally biased region" description="Basic and acidic residues" evidence="1">
    <location>
        <begin position="171"/>
        <end position="187"/>
    </location>
</feature>
<feature type="region of interest" description="Disordered" evidence="1">
    <location>
        <begin position="155"/>
        <end position="190"/>
    </location>
</feature>
<evidence type="ECO:0000256" key="1">
    <source>
        <dbReference type="SAM" id="MobiDB-lite"/>
    </source>
</evidence>
<evidence type="ECO:0000313" key="4">
    <source>
        <dbReference type="Proteomes" id="UP000032702"/>
    </source>
</evidence>
<reference evidence="3 4" key="1">
    <citation type="submission" date="2006-04" db="EMBL/GenBank/DDBJ databases">
        <authorList>
            <person name="Nierman W.C."/>
        </authorList>
    </citation>
    <scope>NUCLEOTIDE SEQUENCE [LARGE SCALE GENOMIC DNA]</scope>
    <source>
        <strain evidence="3 4">DW4/3-1</strain>
    </source>
</reference>
<dbReference type="Pfam" id="PF20296">
    <property type="entry name" value="MTaX1"/>
    <property type="match status" value="1"/>
</dbReference>
<dbReference type="PATRIC" id="fig|378806.16.peg.4586"/>
<evidence type="ECO:0000313" key="3">
    <source>
        <dbReference type="EMBL" id="EAU65530.1"/>
    </source>
</evidence>
<feature type="compositionally biased region" description="Acidic residues" evidence="1">
    <location>
        <begin position="159"/>
        <end position="168"/>
    </location>
</feature>
<protein>
    <recommendedName>
        <fullName evidence="2">Methylase-associated X1 domain-containing protein</fullName>
    </recommendedName>
</protein>